<evidence type="ECO:0000313" key="2">
    <source>
        <dbReference type="EMBL" id="MCU7553193.1"/>
    </source>
</evidence>
<dbReference type="Proteomes" id="UP001209257">
    <property type="component" value="Unassembled WGS sequence"/>
</dbReference>
<sequence length="167" mass="18938">MTAQIPEKLTNNMREVSFDDYALFAIGINDPKGLTKYQGYPLKHTPDSAKYSDCTACWRGFVANYELTPAGEIQLVKFEYPLSPVPSEPDEVHEILKGDFWLELRKGFYGDKLFVPFKNGKIITDSTEWVEVCMKTADPAPKPVNNRALFGICIVIALLVSYYFLQL</sequence>
<dbReference type="EMBL" id="JAOTJC010000004">
    <property type="protein sequence ID" value="MCU7553193.1"/>
    <property type="molecule type" value="Genomic_DNA"/>
</dbReference>
<protein>
    <submittedName>
        <fullName evidence="2">Uncharacterized protein</fullName>
    </submittedName>
</protein>
<name>A0ABT2VK51_9ALTE</name>
<organism evidence="2 3">
    <name type="scientific">Alteromonas salexigens</name>
    <dbReference type="NCBI Taxonomy" id="2982530"/>
    <lineage>
        <taxon>Bacteria</taxon>
        <taxon>Pseudomonadati</taxon>
        <taxon>Pseudomonadota</taxon>
        <taxon>Gammaproteobacteria</taxon>
        <taxon>Alteromonadales</taxon>
        <taxon>Alteromonadaceae</taxon>
        <taxon>Alteromonas/Salinimonas group</taxon>
        <taxon>Alteromonas</taxon>
    </lineage>
</organism>
<keyword evidence="1" id="KW-1133">Transmembrane helix</keyword>
<reference evidence="3" key="1">
    <citation type="submission" date="2023-07" db="EMBL/GenBank/DDBJ databases">
        <title>Study on multiphase classification of strain Alteromonas salexigens isolated from the Yellow Sea.</title>
        <authorList>
            <person name="Sun L."/>
        </authorList>
    </citation>
    <scope>NUCLEOTIDE SEQUENCE [LARGE SCALE GENOMIC DNA]</scope>
    <source>
        <strain evidence="3">ASW11-19</strain>
    </source>
</reference>
<gene>
    <name evidence="2" type="ORF">OCL06_01120</name>
</gene>
<evidence type="ECO:0000313" key="3">
    <source>
        <dbReference type="Proteomes" id="UP001209257"/>
    </source>
</evidence>
<keyword evidence="3" id="KW-1185">Reference proteome</keyword>
<feature type="transmembrane region" description="Helical" evidence="1">
    <location>
        <begin position="148"/>
        <end position="165"/>
    </location>
</feature>
<accession>A0ABT2VK51</accession>
<proteinExistence type="predicted"/>
<evidence type="ECO:0000256" key="1">
    <source>
        <dbReference type="SAM" id="Phobius"/>
    </source>
</evidence>
<keyword evidence="1" id="KW-0812">Transmembrane</keyword>
<comment type="caution">
    <text evidence="2">The sequence shown here is derived from an EMBL/GenBank/DDBJ whole genome shotgun (WGS) entry which is preliminary data.</text>
</comment>
<dbReference type="RefSeq" id="WP_262991896.1">
    <property type="nucleotide sequence ID" value="NZ_JAOTJC010000004.1"/>
</dbReference>
<keyword evidence="1" id="KW-0472">Membrane</keyword>